<protein>
    <recommendedName>
        <fullName evidence="5">Type II secretion system protein K</fullName>
    </recommendedName>
</protein>
<feature type="region of interest" description="Disordered" evidence="1">
    <location>
        <begin position="400"/>
        <end position="443"/>
    </location>
</feature>
<dbReference type="EMBL" id="QDKL01000003">
    <property type="protein sequence ID" value="RZF21103.1"/>
    <property type="molecule type" value="Genomic_DNA"/>
</dbReference>
<feature type="transmembrane region" description="Helical" evidence="2">
    <location>
        <begin position="20"/>
        <end position="39"/>
    </location>
</feature>
<evidence type="ECO:0000313" key="3">
    <source>
        <dbReference type="EMBL" id="RZF21103.1"/>
    </source>
</evidence>
<dbReference type="RefSeq" id="WP_115363584.1">
    <property type="nucleotide sequence ID" value="NZ_QDKL01000003.1"/>
</dbReference>
<proteinExistence type="predicted"/>
<evidence type="ECO:0000256" key="2">
    <source>
        <dbReference type="SAM" id="Phobius"/>
    </source>
</evidence>
<name>A0ABY0IDR6_9BACT</name>
<organism evidence="3 4">
    <name type="scientific">Halobacteriovorax vibrionivorans</name>
    <dbReference type="NCBI Taxonomy" id="2152716"/>
    <lineage>
        <taxon>Bacteria</taxon>
        <taxon>Pseudomonadati</taxon>
        <taxon>Bdellovibrionota</taxon>
        <taxon>Bacteriovoracia</taxon>
        <taxon>Bacteriovoracales</taxon>
        <taxon>Halobacteriovoraceae</taxon>
        <taxon>Halobacteriovorax</taxon>
    </lineage>
</organism>
<sequence>MKSKNSTFNIILKNNSGIAIIMVTTAVAILTVLLAQFTYETKLNKIRIEHQVDKAQAKLNAEAGLQYALSILKVYREAWNKLEDNTSLQNTISKSDIEAIATQPFMIPIPTTGEMSALQKNAIAEFEDESFIQGTLSVSLKSITGFLNPNTLRVIKPINQNANSFSQSSSSQQGSGQSLKPHEFMEKTFIEMLEKTFREEIENSETFALHYSNLDPRLLVKELKYYVSGENDYDEPEKADIQRTYQNEGIEAKHAAFETTDELYSLAGWDDEIVNLIKDRISIHNVSVINVNEITLNQLKVLFPEMSDVALEEFFKYRDGDEESGITATPFKTEKDFKALLTGRIGAIDASEYDKRIKEFADADIVIGTGGKLFKLESIGTYGNSTYKLTAFIDLPIKPQSPSTNSQGQTGSLNQGSNNGQVNNQGTNQTTQGQQQQNEESKYYLLRPRVVEIRTY</sequence>
<dbReference type="Proteomes" id="UP000443582">
    <property type="component" value="Unassembled WGS sequence"/>
</dbReference>
<gene>
    <name evidence="3" type="ORF">DAY19_14075</name>
</gene>
<comment type="caution">
    <text evidence="3">The sequence shown here is derived from an EMBL/GenBank/DDBJ whole genome shotgun (WGS) entry which is preliminary data.</text>
</comment>
<evidence type="ECO:0008006" key="5">
    <source>
        <dbReference type="Google" id="ProtNLM"/>
    </source>
</evidence>
<keyword evidence="2" id="KW-1133">Transmembrane helix</keyword>
<keyword evidence="2" id="KW-0812">Transmembrane</keyword>
<reference evidence="4" key="1">
    <citation type="journal article" date="2019" name="Int. J. Syst. Evol. Microbiol.">
        <title>Halobacteriovorax valvorus sp. nov., a novel prokaryotic predator isolated from coastal seawater of China.</title>
        <authorList>
            <person name="Chen M.-X."/>
        </authorList>
    </citation>
    <scope>NUCLEOTIDE SEQUENCE [LARGE SCALE GENOMIC DNA]</scope>
    <source>
        <strain evidence="4">BL9</strain>
    </source>
</reference>
<feature type="compositionally biased region" description="Low complexity" evidence="1">
    <location>
        <begin position="405"/>
        <end position="438"/>
    </location>
</feature>
<accession>A0ABY0IDR6</accession>
<evidence type="ECO:0000256" key="1">
    <source>
        <dbReference type="SAM" id="MobiDB-lite"/>
    </source>
</evidence>
<keyword evidence="4" id="KW-1185">Reference proteome</keyword>
<evidence type="ECO:0000313" key="4">
    <source>
        <dbReference type="Proteomes" id="UP000443582"/>
    </source>
</evidence>
<keyword evidence="2" id="KW-0472">Membrane</keyword>